<protein>
    <submittedName>
        <fullName evidence="1">Uncharacterized protein</fullName>
    </submittedName>
</protein>
<reference evidence="1 2" key="1">
    <citation type="journal article" date="2024" name="Nat. Commun.">
        <title>Phylogenomics reveals the evolutionary origins of lichenization in chlorophyte algae.</title>
        <authorList>
            <person name="Puginier C."/>
            <person name="Libourel C."/>
            <person name="Otte J."/>
            <person name="Skaloud P."/>
            <person name="Haon M."/>
            <person name="Grisel S."/>
            <person name="Petersen M."/>
            <person name="Berrin J.G."/>
            <person name="Delaux P.M."/>
            <person name="Dal Grande F."/>
            <person name="Keller J."/>
        </authorList>
    </citation>
    <scope>NUCLEOTIDE SEQUENCE [LARGE SCALE GENOMIC DNA]</scope>
    <source>
        <strain evidence="1 2">SAG 2523</strain>
    </source>
</reference>
<dbReference type="Proteomes" id="UP001485043">
    <property type="component" value="Unassembled WGS sequence"/>
</dbReference>
<evidence type="ECO:0000313" key="1">
    <source>
        <dbReference type="EMBL" id="KAK9849782.1"/>
    </source>
</evidence>
<comment type="caution">
    <text evidence="1">The sequence shown here is derived from an EMBL/GenBank/DDBJ whole genome shotgun (WGS) entry which is preliminary data.</text>
</comment>
<name>A0AAW1SN18_9CHLO</name>
<dbReference type="EMBL" id="JALJOV010001323">
    <property type="protein sequence ID" value="KAK9849782.1"/>
    <property type="molecule type" value="Genomic_DNA"/>
</dbReference>
<accession>A0AAW1SN18</accession>
<organism evidence="1 2">
    <name type="scientific">Apatococcus fuscideae</name>
    <dbReference type="NCBI Taxonomy" id="2026836"/>
    <lineage>
        <taxon>Eukaryota</taxon>
        <taxon>Viridiplantae</taxon>
        <taxon>Chlorophyta</taxon>
        <taxon>core chlorophytes</taxon>
        <taxon>Trebouxiophyceae</taxon>
        <taxon>Chlorellales</taxon>
        <taxon>Chlorellaceae</taxon>
        <taxon>Apatococcus</taxon>
    </lineage>
</organism>
<gene>
    <name evidence="1" type="ORF">WJX84_009789</name>
</gene>
<dbReference type="AlphaFoldDB" id="A0AAW1SN18"/>
<sequence>MRASCDGDNGSSRPARSIRLDLRTRLLILVVCVSCVSAHLRVTGRKREDGRAHGRALRELRQRLQDQTSTHSGHERQ</sequence>
<keyword evidence="2" id="KW-1185">Reference proteome</keyword>
<evidence type="ECO:0000313" key="2">
    <source>
        <dbReference type="Proteomes" id="UP001485043"/>
    </source>
</evidence>
<proteinExistence type="predicted"/>
<feature type="non-terminal residue" evidence="1">
    <location>
        <position position="77"/>
    </location>
</feature>